<reference evidence="1 2" key="1">
    <citation type="submission" date="2018-07" db="EMBL/GenBank/DDBJ databases">
        <title>A high quality draft genome assembly of the barn swallow (H. rustica rustica).</title>
        <authorList>
            <person name="Formenti G."/>
            <person name="Chiara M."/>
            <person name="Poveda L."/>
            <person name="Francoijs K.-J."/>
            <person name="Bonisoli-Alquati A."/>
            <person name="Canova L."/>
            <person name="Gianfranceschi L."/>
            <person name="Horner D.S."/>
            <person name="Saino N."/>
        </authorList>
    </citation>
    <scope>NUCLEOTIDE SEQUENCE [LARGE SCALE GENOMIC DNA]</scope>
    <source>
        <strain evidence="1">Chelidonia</strain>
        <tissue evidence="1">Blood</tissue>
    </source>
</reference>
<dbReference type="AlphaFoldDB" id="A0A3M0KG41"/>
<protein>
    <submittedName>
        <fullName evidence="1">Uncharacterized protein</fullName>
    </submittedName>
</protein>
<dbReference type="Proteomes" id="UP000269221">
    <property type="component" value="Unassembled WGS sequence"/>
</dbReference>
<keyword evidence="2" id="KW-1185">Reference proteome</keyword>
<evidence type="ECO:0000313" key="2">
    <source>
        <dbReference type="Proteomes" id="UP000269221"/>
    </source>
</evidence>
<dbReference type="EMBL" id="QRBI01000107">
    <property type="protein sequence ID" value="RMC12015.1"/>
    <property type="molecule type" value="Genomic_DNA"/>
</dbReference>
<organism evidence="1 2">
    <name type="scientific">Hirundo rustica rustica</name>
    <dbReference type="NCBI Taxonomy" id="333673"/>
    <lineage>
        <taxon>Eukaryota</taxon>
        <taxon>Metazoa</taxon>
        <taxon>Chordata</taxon>
        <taxon>Craniata</taxon>
        <taxon>Vertebrata</taxon>
        <taxon>Euteleostomi</taxon>
        <taxon>Archelosauria</taxon>
        <taxon>Archosauria</taxon>
        <taxon>Dinosauria</taxon>
        <taxon>Saurischia</taxon>
        <taxon>Theropoda</taxon>
        <taxon>Coelurosauria</taxon>
        <taxon>Aves</taxon>
        <taxon>Neognathae</taxon>
        <taxon>Neoaves</taxon>
        <taxon>Telluraves</taxon>
        <taxon>Australaves</taxon>
        <taxon>Passeriformes</taxon>
        <taxon>Sylvioidea</taxon>
        <taxon>Hirundinidae</taxon>
        <taxon>Hirundo</taxon>
    </lineage>
</organism>
<name>A0A3M0KG41_HIRRU</name>
<proteinExistence type="predicted"/>
<gene>
    <name evidence="1" type="ORF">DUI87_11148</name>
</gene>
<sequence length="184" mass="20270">MLEEMSVLPALVIGIEEEGPYLNMGPITKTTVAVIQFALWIGLVPQPGIQIFRMQDLLGEACSAEDRWGPSVRKGKKNFGQPGEKGCKLKLLEKENPNLSHSYQFDAKASNTCPEPGEGSQCSSREEATRMLQGLKLLCSGDRLGELGGVQTGEEKAPGRPQSLCQYLKGLQERWTGVYVMWQQ</sequence>
<accession>A0A3M0KG41</accession>
<comment type="caution">
    <text evidence="1">The sequence shown here is derived from an EMBL/GenBank/DDBJ whole genome shotgun (WGS) entry which is preliminary data.</text>
</comment>
<evidence type="ECO:0000313" key="1">
    <source>
        <dbReference type="EMBL" id="RMC12015.1"/>
    </source>
</evidence>